<comment type="caution">
    <text evidence="1">The sequence shown here is derived from an EMBL/GenBank/DDBJ whole genome shotgun (WGS) entry which is preliminary data.</text>
</comment>
<evidence type="ECO:0000313" key="1">
    <source>
        <dbReference type="EMBL" id="MRX65505.1"/>
    </source>
</evidence>
<dbReference type="Proteomes" id="UP000443153">
    <property type="component" value="Unassembled WGS sequence"/>
</dbReference>
<proteinExistence type="predicted"/>
<evidence type="ECO:0000313" key="2">
    <source>
        <dbReference type="Proteomes" id="UP000443153"/>
    </source>
</evidence>
<dbReference type="RefSeq" id="WP_154368379.1">
    <property type="nucleotide sequence ID" value="NZ_WKJH01000024.1"/>
</dbReference>
<gene>
    <name evidence="1" type="ORF">GJ691_15220</name>
</gene>
<keyword evidence="2" id="KW-1185">Reference proteome</keyword>
<dbReference type="AlphaFoldDB" id="A0A6I2MSJ4"/>
<dbReference type="PANTHER" id="PTHR30528">
    <property type="entry name" value="CYTOPLASMIC PROTEIN"/>
    <property type="match status" value="1"/>
</dbReference>
<accession>A0A6I2MSJ4</accession>
<reference evidence="1 2" key="1">
    <citation type="submission" date="2019-11" db="EMBL/GenBank/DDBJ databases">
        <title>Maribacter lutea sp. nov., a marine bacterium isolated from intertidal sand.</title>
        <authorList>
            <person name="Liu A."/>
        </authorList>
    </citation>
    <scope>NUCLEOTIDE SEQUENCE [LARGE SCALE GENOMIC DNA]</scope>
    <source>
        <strain evidence="1 2">RZ05</strain>
    </source>
</reference>
<dbReference type="EMBL" id="WKJH01000024">
    <property type="protein sequence ID" value="MRX65505.1"/>
    <property type="molecule type" value="Genomic_DNA"/>
</dbReference>
<organism evidence="1 2">
    <name type="scientific">Maribacter luteus</name>
    <dbReference type="NCBI Taxonomy" id="2594478"/>
    <lineage>
        <taxon>Bacteria</taxon>
        <taxon>Pseudomonadati</taxon>
        <taxon>Bacteroidota</taxon>
        <taxon>Flavobacteriia</taxon>
        <taxon>Flavobacteriales</taxon>
        <taxon>Flavobacteriaceae</taxon>
        <taxon>Maribacter</taxon>
    </lineage>
</organism>
<protein>
    <submittedName>
        <fullName evidence="1">Uncharacterized protein</fullName>
    </submittedName>
</protein>
<dbReference type="OrthoDB" id="9787207at2"/>
<dbReference type="PANTHER" id="PTHR30528:SF0">
    <property type="entry name" value="CYTOPLASMIC PROTEIN"/>
    <property type="match status" value="1"/>
</dbReference>
<sequence length="143" mass="16206">MTKSLEALTIQQARKLVLLSQRVPPIKHKGSALDATLQTIEHLGYIQTDTISAVQRAHHYTLYSRNPRYKKTHLVRFIVENSMCSNCGAEGKNGILSNIYRIVNWDITGNTFVGSKVKFVVQLGGRSTMRIPTMKSKIQEKYQ</sequence>
<name>A0A6I2MSJ4_9FLAO</name>